<dbReference type="GO" id="GO:0071108">
    <property type="term" value="P:protein K48-linked deubiquitination"/>
    <property type="evidence" value="ECO:0007669"/>
    <property type="project" value="TreeGrafter"/>
</dbReference>
<protein>
    <submittedName>
        <fullName evidence="3">DUF544-domain-containing protein</fullName>
    </submittedName>
</protein>
<dbReference type="GO" id="GO:0004843">
    <property type="term" value="F:cysteine-type deubiquitinase activity"/>
    <property type="evidence" value="ECO:0007669"/>
    <property type="project" value="InterPro"/>
</dbReference>
<dbReference type="GO" id="GO:1990380">
    <property type="term" value="F:K48-linked deubiquitinase activity"/>
    <property type="evidence" value="ECO:0007669"/>
    <property type="project" value="InterPro"/>
</dbReference>
<dbReference type="GO" id="GO:0071944">
    <property type="term" value="C:cell periphery"/>
    <property type="evidence" value="ECO:0007669"/>
    <property type="project" value="TreeGrafter"/>
</dbReference>
<name>A0A166L5Q2_9AGAM</name>
<feature type="compositionally biased region" description="Polar residues" evidence="1">
    <location>
        <begin position="1"/>
        <end position="32"/>
    </location>
</feature>
<evidence type="ECO:0000313" key="4">
    <source>
        <dbReference type="Proteomes" id="UP000076532"/>
    </source>
</evidence>
<dbReference type="PANTHER" id="PTHR18063">
    <property type="entry name" value="NF-E2 INDUCIBLE PROTEIN"/>
    <property type="match status" value="1"/>
</dbReference>
<accession>A0A166L5Q2</accession>
<dbReference type="PANTHER" id="PTHR18063:SF6">
    <property type="entry name" value="UBIQUITIN CARBOXYL-TERMINAL HYDROLASE"/>
    <property type="match status" value="1"/>
</dbReference>
<feature type="region of interest" description="Disordered" evidence="1">
    <location>
        <begin position="387"/>
        <end position="430"/>
    </location>
</feature>
<organism evidence="3 4">
    <name type="scientific">Athelia psychrophila</name>
    <dbReference type="NCBI Taxonomy" id="1759441"/>
    <lineage>
        <taxon>Eukaryota</taxon>
        <taxon>Fungi</taxon>
        <taxon>Dikarya</taxon>
        <taxon>Basidiomycota</taxon>
        <taxon>Agaricomycotina</taxon>
        <taxon>Agaricomycetes</taxon>
        <taxon>Agaricomycetidae</taxon>
        <taxon>Atheliales</taxon>
        <taxon>Atheliaceae</taxon>
        <taxon>Athelia</taxon>
    </lineage>
</organism>
<dbReference type="AlphaFoldDB" id="A0A166L5Q2"/>
<reference evidence="3 4" key="1">
    <citation type="journal article" date="2016" name="Mol. Biol. Evol.">
        <title>Comparative Genomics of Early-Diverging Mushroom-Forming Fungi Provides Insights into the Origins of Lignocellulose Decay Capabilities.</title>
        <authorList>
            <person name="Nagy L.G."/>
            <person name="Riley R."/>
            <person name="Tritt A."/>
            <person name="Adam C."/>
            <person name="Daum C."/>
            <person name="Floudas D."/>
            <person name="Sun H."/>
            <person name="Yadav J.S."/>
            <person name="Pangilinan J."/>
            <person name="Larsson K.H."/>
            <person name="Matsuura K."/>
            <person name="Barry K."/>
            <person name="Labutti K."/>
            <person name="Kuo R."/>
            <person name="Ohm R.A."/>
            <person name="Bhattacharya S.S."/>
            <person name="Shirouzu T."/>
            <person name="Yoshinaga Y."/>
            <person name="Martin F.M."/>
            <person name="Grigoriev I.V."/>
            <person name="Hibbett D.S."/>
        </authorList>
    </citation>
    <scope>NUCLEOTIDE SEQUENCE [LARGE SCALE GENOMIC DNA]</scope>
    <source>
        <strain evidence="3 4">CBS 109695</strain>
    </source>
</reference>
<dbReference type="STRING" id="436010.A0A166L5Q2"/>
<keyword evidence="4" id="KW-1185">Reference proteome</keyword>
<dbReference type="Proteomes" id="UP000076532">
    <property type="component" value="Unassembled WGS sequence"/>
</dbReference>
<dbReference type="InterPro" id="IPR007518">
    <property type="entry name" value="MINDY"/>
</dbReference>
<dbReference type="GO" id="GO:0016807">
    <property type="term" value="F:cysteine-type carboxypeptidase activity"/>
    <property type="evidence" value="ECO:0007669"/>
    <property type="project" value="TreeGrafter"/>
</dbReference>
<feature type="domain" description="MINDY deubiquitinase" evidence="2">
    <location>
        <begin position="55"/>
        <end position="340"/>
    </location>
</feature>
<dbReference type="EMBL" id="KV417538">
    <property type="protein sequence ID" value="KZP22605.1"/>
    <property type="molecule type" value="Genomic_DNA"/>
</dbReference>
<feature type="compositionally biased region" description="Basic and acidic residues" evidence="1">
    <location>
        <begin position="397"/>
        <end position="430"/>
    </location>
</feature>
<dbReference type="OrthoDB" id="10261212at2759"/>
<dbReference type="InterPro" id="IPR033979">
    <property type="entry name" value="MINDY_domain"/>
</dbReference>
<gene>
    <name evidence="3" type="ORF">FIBSPDRAFT_824451</name>
</gene>
<evidence type="ECO:0000256" key="1">
    <source>
        <dbReference type="SAM" id="MobiDB-lite"/>
    </source>
</evidence>
<sequence length="430" mass="47132">MSLPSSQGPPQGQSKEFSQATSQAHFQETSRTPSQQPSSKPAPAPLHLKESQADVWYLKPITYGAGEHKKNVKIITQNFNGPCSFIAICNILILRGNIEILPADRRSVSYELLSQLVGEYLLTRCEDVDISAALSMMPSTTKGMDLNPLFTGATSFRPAGDGGELKLFEQAGIQLVHGWLVDPDSPEAAVVKQYEDYDTAVNLIADADHTAHGQLVVDEVAAQAEAGGSSSHAGSSHPGSNYTPEEMQKIENAMTIRSFLIASQTQLTYHGLFTLSSSVEPGTLVALFRSSHLSVLYKSPIDSSLYILVSDSVFLREQSIVWERLEDVDGGLSTFVDGDFVGSNPVGGDWAGETAESTLRAFEAENGQLGDIDPADEALAMQLQQEEDQHAQQVYEQRQRERERRRLADRDAEAKKQFKPKEKNKQCIIM</sequence>
<evidence type="ECO:0000313" key="3">
    <source>
        <dbReference type="EMBL" id="KZP22605.1"/>
    </source>
</evidence>
<dbReference type="GO" id="GO:0005829">
    <property type="term" value="C:cytosol"/>
    <property type="evidence" value="ECO:0007669"/>
    <property type="project" value="TreeGrafter"/>
</dbReference>
<feature type="region of interest" description="Disordered" evidence="1">
    <location>
        <begin position="1"/>
        <end position="45"/>
    </location>
</feature>
<evidence type="ECO:0000259" key="2">
    <source>
        <dbReference type="Pfam" id="PF04424"/>
    </source>
</evidence>
<dbReference type="Pfam" id="PF04424">
    <property type="entry name" value="MINDY_DUB"/>
    <property type="match status" value="1"/>
</dbReference>
<proteinExistence type="predicted"/>